<keyword evidence="10 18" id="KW-1133">Transmembrane helix</keyword>
<evidence type="ECO:0000256" key="7">
    <source>
        <dbReference type="ARBA" id="ARBA00022516"/>
    </source>
</evidence>
<dbReference type="InterPro" id="IPR004570">
    <property type="entry name" value="Phosphatidylglycerol_P_synth"/>
</dbReference>
<evidence type="ECO:0000256" key="3">
    <source>
        <dbReference type="ARBA" id="ARBA00005042"/>
    </source>
</evidence>
<comment type="pathway">
    <text evidence="3">Phospholipid metabolism; phosphatidylglycerol biosynthesis; phosphatidylglycerol from CDP-diacylglycerol: step 1/2.</text>
</comment>
<name>A0A9D1MW04_9FIRM</name>
<dbReference type="GO" id="GO:0016020">
    <property type="term" value="C:membrane"/>
    <property type="evidence" value="ECO:0007669"/>
    <property type="project" value="UniProtKB-SubCell"/>
</dbReference>
<evidence type="ECO:0000256" key="9">
    <source>
        <dbReference type="ARBA" id="ARBA00022692"/>
    </source>
</evidence>
<dbReference type="EMBL" id="DVNM01000041">
    <property type="protein sequence ID" value="HIU69704.1"/>
    <property type="molecule type" value="Genomic_DNA"/>
</dbReference>
<dbReference type="AlphaFoldDB" id="A0A9D1MW04"/>
<gene>
    <name evidence="19" type="primary">pgsA</name>
    <name evidence="19" type="ORF">IAD23_07100</name>
</gene>
<dbReference type="PIRSF" id="PIRSF000847">
    <property type="entry name" value="Phos_ph_gly_syn"/>
    <property type="match status" value="1"/>
</dbReference>
<dbReference type="NCBIfam" id="TIGR00560">
    <property type="entry name" value="pgsA"/>
    <property type="match status" value="1"/>
</dbReference>
<reference evidence="19" key="1">
    <citation type="submission" date="2020-10" db="EMBL/GenBank/DDBJ databases">
        <authorList>
            <person name="Gilroy R."/>
        </authorList>
    </citation>
    <scope>NUCLEOTIDE SEQUENCE</scope>
    <source>
        <strain evidence="19">CHK176-6737</strain>
    </source>
</reference>
<feature type="transmembrane region" description="Helical" evidence="18">
    <location>
        <begin position="71"/>
        <end position="96"/>
    </location>
</feature>
<evidence type="ECO:0000256" key="1">
    <source>
        <dbReference type="ARBA" id="ARBA00003973"/>
    </source>
</evidence>
<keyword evidence="14" id="KW-1208">Phospholipid metabolism</keyword>
<organism evidence="19 20">
    <name type="scientific">Candidatus Scybalenecus merdavium</name>
    <dbReference type="NCBI Taxonomy" id="2840939"/>
    <lineage>
        <taxon>Bacteria</taxon>
        <taxon>Bacillati</taxon>
        <taxon>Bacillota</taxon>
        <taxon>Clostridia</taxon>
        <taxon>Eubacteriales</taxon>
        <taxon>Oscillospiraceae</taxon>
        <taxon>Oscillospiraceae incertae sedis</taxon>
        <taxon>Candidatus Scybalenecus</taxon>
    </lineage>
</organism>
<feature type="transmembrane region" description="Helical" evidence="18">
    <location>
        <begin position="126"/>
        <end position="146"/>
    </location>
</feature>
<keyword evidence="13" id="KW-0594">Phospholipid biosynthesis</keyword>
<evidence type="ECO:0000256" key="13">
    <source>
        <dbReference type="ARBA" id="ARBA00023209"/>
    </source>
</evidence>
<dbReference type="PANTHER" id="PTHR14269:SF62">
    <property type="entry name" value="CDP-DIACYLGLYCEROL--GLYCEROL-3-PHOSPHATE 3-PHOSPHATIDYLTRANSFERASE 1, CHLOROPLASTIC"/>
    <property type="match status" value="1"/>
</dbReference>
<reference evidence="19" key="2">
    <citation type="journal article" date="2021" name="PeerJ">
        <title>Extensive microbial diversity within the chicken gut microbiome revealed by metagenomics and culture.</title>
        <authorList>
            <person name="Gilroy R."/>
            <person name="Ravi A."/>
            <person name="Getino M."/>
            <person name="Pursley I."/>
            <person name="Horton D.L."/>
            <person name="Alikhan N.F."/>
            <person name="Baker D."/>
            <person name="Gharbi K."/>
            <person name="Hall N."/>
            <person name="Watson M."/>
            <person name="Adriaenssens E.M."/>
            <person name="Foster-Nyarko E."/>
            <person name="Jarju S."/>
            <person name="Secka A."/>
            <person name="Antonio M."/>
            <person name="Oren A."/>
            <person name="Chaudhuri R.R."/>
            <person name="La Ragione R."/>
            <person name="Hildebrand F."/>
            <person name="Pallen M.J."/>
        </authorList>
    </citation>
    <scope>NUCLEOTIDE SEQUENCE</scope>
    <source>
        <strain evidence="19">CHK176-6737</strain>
    </source>
</reference>
<accession>A0A9D1MW04</accession>
<evidence type="ECO:0000256" key="10">
    <source>
        <dbReference type="ARBA" id="ARBA00022989"/>
    </source>
</evidence>
<dbReference type="EC" id="2.7.8.5" evidence="5 16"/>
<evidence type="ECO:0000256" key="16">
    <source>
        <dbReference type="NCBIfam" id="TIGR00560"/>
    </source>
</evidence>
<dbReference type="GO" id="GO:0008444">
    <property type="term" value="F:CDP-diacylglycerol-glycerol-3-phosphate 3-phosphatidyltransferase activity"/>
    <property type="evidence" value="ECO:0007669"/>
    <property type="project" value="UniProtKB-UniRule"/>
</dbReference>
<comment type="similarity">
    <text evidence="4 17">Belongs to the CDP-alcohol phosphatidyltransferase class-I family.</text>
</comment>
<evidence type="ECO:0000256" key="11">
    <source>
        <dbReference type="ARBA" id="ARBA00023098"/>
    </source>
</evidence>
<evidence type="ECO:0000256" key="12">
    <source>
        <dbReference type="ARBA" id="ARBA00023136"/>
    </source>
</evidence>
<comment type="function">
    <text evidence="1">This protein catalyzes the committed step to the synthesis of the acidic phospholipids.</text>
</comment>
<protein>
    <recommendedName>
        <fullName evidence="6 16">CDP-diacylglycerol--glycerol-3-phosphate 3-phosphatidyltransferase</fullName>
        <ecNumber evidence="5 16">2.7.8.5</ecNumber>
    </recommendedName>
</protein>
<dbReference type="Pfam" id="PF01066">
    <property type="entry name" value="CDP-OH_P_transf"/>
    <property type="match status" value="1"/>
</dbReference>
<evidence type="ECO:0000256" key="17">
    <source>
        <dbReference type="RuleBase" id="RU003750"/>
    </source>
</evidence>
<evidence type="ECO:0000256" key="2">
    <source>
        <dbReference type="ARBA" id="ARBA00004141"/>
    </source>
</evidence>
<feature type="transmembrane region" description="Helical" evidence="18">
    <location>
        <begin position="12"/>
        <end position="40"/>
    </location>
</feature>
<feature type="transmembrane region" description="Helical" evidence="18">
    <location>
        <begin position="158"/>
        <end position="175"/>
    </location>
</feature>
<dbReference type="Proteomes" id="UP000824125">
    <property type="component" value="Unassembled WGS sequence"/>
</dbReference>
<evidence type="ECO:0000256" key="5">
    <source>
        <dbReference type="ARBA" id="ARBA00013170"/>
    </source>
</evidence>
<comment type="catalytic activity">
    <reaction evidence="15">
        <text>a CDP-1,2-diacyl-sn-glycerol + sn-glycerol 3-phosphate = a 1,2-diacyl-sn-glycero-3-phospho-(1'-sn-glycero-3'-phosphate) + CMP + H(+)</text>
        <dbReference type="Rhea" id="RHEA:12593"/>
        <dbReference type="ChEBI" id="CHEBI:15378"/>
        <dbReference type="ChEBI" id="CHEBI:57597"/>
        <dbReference type="ChEBI" id="CHEBI:58332"/>
        <dbReference type="ChEBI" id="CHEBI:60110"/>
        <dbReference type="ChEBI" id="CHEBI:60377"/>
        <dbReference type="EC" id="2.7.8.5"/>
    </reaction>
</comment>
<dbReference type="Gene3D" id="1.20.120.1760">
    <property type="match status" value="1"/>
</dbReference>
<dbReference type="InterPro" id="IPR048254">
    <property type="entry name" value="CDP_ALCOHOL_P_TRANSF_CS"/>
</dbReference>
<evidence type="ECO:0000256" key="8">
    <source>
        <dbReference type="ARBA" id="ARBA00022679"/>
    </source>
</evidence>
<dbReference type="GO" id="GO:0046474">
    <property type="term" value="P:glycerophospholipid biosynthetic process"/>
    <property type="evidence" value="ECO:0007669"/>
    <property type="project" value="TreeGrafter"/>
</dbReference>
<keyword evidence="7" id="KW-0444">Lipid biosynthesis</keyword>
<dbReference type="PROSITE" id="PS00379">
    <property type="entry name" value="CDP_ALCOHOL_P_TRANSF"/>
    <property type="match status" value="1"/>
</dbReference>
<evidence type="ECO:0000313" key="19">
    <source>
        <dbReference type="EMBL" id="HIU69704.1"/>
    </source>
</evidence>
<evidence type="ECO:0000256" key="6">
    <source>
        <dbReference type="ARBA" id="ARBA00014944"/>
    </source>
</evidence>
<evidence type="ECO:0000256" key="15">
    <source>
        <dbReference type="ARBA" id="ARBA00048586"/>
    </source>
</evidence>
<sequence length="185" mass="20236">MNLPNKITVFRLVLVPFFVAEMLLTHSYHFSVALVIYFVACMSDTVDGSIARKRHLVTDFGKLMDPMADKVLTTCAFLCLVKLGYCDVIVVMIIMAREFLVAGMRMIAASKGVVVAANKWGKAKTFLQMAATGLTILSLAIGEGPAINYDILHTFSNVAFWVVAVVTAISGIIYVKDNAHVIESK</sequence>
<proteinExistence type="inferred from homology"/>
<keyword evidence="11" id="KW-0443">Lipid metabolism</keyword>
<dbReference type="InterPro" id="IPR000462">
    <property type="entry name" value="CDP-OH_P_trans"/>
</dbReference>
<evidence type="ECO:0000313" key="20">
    <source>
        <dbReference type="Proteomes" id="UP000824125"/>
    </source>
</evidence>
<dbReference type="InterPro" id="IPR050324">
    <property type="entry name" value="CDP-alcohol_PTase-I"/>
</dbReference>
<evidence type="ECO:0000256" key="4">
    <source>
        <dbReference type="ARBA" id="ARBA00010441"/>
    </source>
</evidence>
<keyword evidence="8 17" id="KW-0808">Transferase</keyword>
<comment type="caution">
    <text evidence="19">The sequence shown here is derived from an EMBL/GenBank/DDBJ whole genome shotgun (WGS) entry which is preliminary data.</text>
</comment>
<dbReference type="PANTHER" id="PTHR14269">
    <property type="entry name" value="CDP-DIACYLGLYCEROL--GLYCEROL-3-PHOSPHATE 3-PHOSPHATIDYLTRANSFERASE-RELATED"/>
    <property type="match status" value="1"/>
</dbReference>
<evidence type="ECO:0000256" key="18">
    <source>
        <dbReference type="SAM" id="Phobius"/>
    </source>
</evidence>
<evidence type="ECO:0000256" key="14">
    <source>
        <dbReference type="ARBA" id="ARBA00023264"/>
    </source>
</evidence>
<comment type="subcellular location">
    <subcellularLocation>
        <location evidence="2">Membrane</location>
        <topology evidence="2">Multi-pass membrane protein</topology>
    </subcellularLocation>
</comment>
<keyword evidence="12 18" id="KW-0472">Membrane</keyword>
<keyword evidence="9 18" id="KW-0812">Transmembrane</keyword>
<dbReference type="InterPro" id="IPR043130">
    <property type="entry name" value="CDP-OH_PTrfase_TM_dom"/>
</dbReference>